<proteinExistence type="predicted"/>
<evidence type="ECO:0000256" key="3">
    <source>
        <dbReference type="ARBA" id="ARBA00022840"/>
    </source>
</evidence>
<dbReference type="GO" id="GO:0022857">
    <property type="term" value="F:transmembrane transporter activity"/>
    <property type="evidence" value="ECO:0007669"/>
    <property type="project" value="TreeGrafter"/>
</dbReference>
<name>A0A1H4FI91_9GAMM</name>
<keyword evidence="2" id="KW-0547">Nucleotide-binding</keyword>
<dbReference type="InterPro" id="IPR003593">
    <property type="entry name" value="AAA+_ATPase"/>
</dbReference>
<dbReference type="SUPFAM" id="SSF52540">
    <property type="entry name" value="P-loop containing nucleoside triphosphate hydrolases"/>
    <property type="match status" value="1"/>
</dbReference>
<accession>A0A1H4FI91</accession>
<dbReference type="Gene3D" id="3.40.50.300">
    <property type="entry name" value="P-loop containing nucleotide triphosphate hydrolases"/>
    <property type="match status" value="1"/>
</dbReference>
<evidence type="ECO:0000313" key="5">
    <source>
        <dbReference type="EMBL" id="SEA96851.1"/>
    </source>
</evidence>
<dbReference type="InterPro" id="IPR015854">
    <property type="entry name" value="ABC_transpr_LolD-like"/>
</dbReference>
<dbReference type="OrthoDB" id="9802264at2"/>
<dbReference type="InterPro" id="IPR027417">
    <property type="entry name" value="P-loop_NTPase"/>
</dbReference>
<evidence type="ECO:0000259" key="4">
    <source>
        <dbReference type="PROSITE" id="PS50893"/>
    </source>
</evidence>
<dbReference type="SMART" id="SM00382">
    <property type="entry name" value="AAA"/>
    <property type="match status" value="1"/>
</dbReference>
<dbReference type="EMBL" id="FNRJ01000011">
    <property type="protein sequence ID" value="SEA96851.1"/>
    <property type="molecule type" value="Genomic_DNA"/>
</dbReference>
<dbReference type="InterPro" id="IPR003439">
    <property type="entry name" value="ABC_transporter-like_ATP-bd"/>
</dbReference>
<dbReference type="PANTHER" id="PTHR24220:SF611">
    <property type="entry name" value="ATP-BINDING COMPONENT OF ABC TRANSPORTER-RELATED"/>
    <property type="match status" value="1"/>
</dbReference>
<evidence type="ECO:0000256" key="1">
    <source>
        <dbReference type="ARBA" id="ARBA00022448"/>
    </source>
</evidence>
<sequence length="229" mass="25238">MKPIIRIDNLRFAWPGQAPMLEIQQLQLQAGEHLFIQGPSGSGKSTLLNLIAGVLGGFEGEISLAGQSLASLSERQRDRLRADHIGILFQQFNLLPYLNLIDNVSLPCTLSAPRREAAIRRSDSVQAEAHRLLERLQLPAELFQRRTVAELSIGQQQRVAAARALIGAPELIIADEPTSALDGVSRDRFMQLLLEELDQSNTTLLLVSHDPALSEYFSRHLTLEGASSC</sequence>
<dbReference type="Proteomes" id="UP000242469">
    <property type="component" value="Unassembled WGS sequence"/>
</dbReference>
<keyword evidence="1" id="KW-0813">Transport</keyword>
<protein>
    <submittedName>
        <fullName evidence="5">Putative ABC transport system ATP-binding protein</fullName>
    </submittedName>
</protein>
<dbReference type="GO" id="GO:0005524">
    <property type="term" value="F:ATP binding"/>
    <property type="evidence" value="ECO:0007669"/>
    <property type="project" value="UniProtKB-KW"/>
</dbReference>
<dbReference type="PANTHER" id="PTHR24220">
    <property type="entry name" value="IMPORT ATP-BINDING PROTEIN"/>
    <property type="match status" value="1"/>
</dbReference>
<dbReference type="RefSeq" id="WP_091827091.1">
    <property type="nucleotide sequence ID" value="NZ_FNRJ01000011.1"/>
</dbReference>
<evidence type="ECO:0000256" key="2">
    <source>
        <dbReference type="ARBA" id="ARBA00022741"/>
    </source>
</evidence>
<dbReference type="AlphaFoldDB" id="A0A1H4FI91"/>
<evidence type="ECO:0000313" key="6">
    <source>
        <dbReference type="Proteomes" id="UP000242469"/>
    </source>
</evidence>
<dbReference type="GO" id="GO:0016887">
    <property type="term" value="F:ATP hydrolysis activity"/>
    <property type="evidence" value="ECO:0007669"/>
    <property type="project" value="InterPro"/>
</dbReference>
<dbReference type="CDD" id="cd03255">
    <property type="entry name" value="ABC_MJ0796_LolCDE_FtsE"/>
    <property type="match status" value="1"/>
</dbReference>
<dbReference type="InterPro" id="IPR017911">
    <property type="entry name" value="MacB-like_ATP-bd"/>
</dbReference>
<dbReference type="Pfam" id="PF00005">
    <property type="entry name" value="ABC_tran"/>
    <property type="match status" value="1"/>
</dbReference>
<dbReference type="GO" id="GO:0005886">
    <property type="term" value="C:plasma membrane"/>
    <property type="evidence" value="ECO:0007669"/>
    <property type="project" value="TreeGrafter"/>
</dbReference>
<keyword evidence="3 5" id="KW-0067">ATP-binding</keyword>
<gene>
    <name evidence="5" type="ORF">SAMN02745729_11160</name>
</gene>
<feature type="domain" description="ABC transporter" evidence="4">
    <location>
        <begin position="5"/>
        <end position="229"/>
    </location>
</feature>
<dbReference type="STRING" id="1122198.SAMN02745729_11160"/>
<organism evidence="5 6">
    <name type="scientific">Marinobacterium iners DSM 11526</name>
    <dbReference type="NCBI Taxonomy" id="1122198"/>
    <lineage>
        <taxon>Bacteria</taxon>
        <taxon>Pseudomonadati</taxon>
        <taxon>Pseudomonadota</taxon>
        <taxon>Gammaproteobacteria</taxon>
        <taxon>Oceanospirillales</taxon>
        <taxon>Oceanospirillaceae</taxon>
        <taxon>Marinobacterium</taxon>
    </lineage>
</organism>
<reference evidence="6" key="1">
    <citation type="submission" date="2016-10" db="EMBL/GenBank/DDBJ databases">
        <authorList>
            <person name="Varghese N."/>
            <person name="Submissions S."/>
        </authorList>
    </citation>
    <scope>NUCLEOTIDE SEQUENCE [LARGE SCALE GENOMIC DNA]</scope>
    <source>
        <strain evidence="6">DSM 11526</strain>
    </source>
</reference>
<keyword evidence="6" id="KW-1185">Reference proteome</keyword>
<dbReference type="PROSITE" id="PS50893">
    <property type="entry name" value="ABC_TRANSPORTER_2"/>
    <property type="match status" value="1"/>
</dbReference>